<dbReference type="SUPFAM" id="SSF90123">
    <property type="entry name" value="ABC transporter transmembrane region"/>
    <property type="match status" value="1"/>
</dbReference>
<dbReference type="AlphaFoldDB" id="V4QTG5"/>
<evidence type="ECO:0000259" key="6">
    <source>
        <dbReference type="PROSITE" id="PS50929"/>
    </source>
</evidence>
<dbReference type="STRING" id="1121022.GCA_000376105_04536"/>
<name>V4QTG5_9CAUL</name>
<dbReference type="InterPro" id="IPR011527">
    <property type="entry name" value="ABC1_TM_dom"/>
</dbReference>
<evidence type="ECO:0000256" key="5">
    <source>
        <dbReference type="SAM" id="Phobius"/>
    </source>
</evidence>
<dbReference type="PATRIC" id="fig|1121022.4.peg.4285"/>
<feature type="domain" description="ABC transmembrane type-1" evidence="6">
    <location>
        <begin position="18"/>
        <end position="96"/>
    </location>
</feature>
<keyword evidence="4 5" id="KW-0472">Membrane</keyword>
<evidence type="ECO:0000313" key="8">
    <source>
        <dbReference type="Proteomes" id="UP000017837"/>
    </source>
</evidence>
<dbReference type="eggNOG" id="COG2274">
    <property type="taxonomic scope" value="Bacteria"/>
</dbReference>
<dbReference type="Proteomes" id="UP000017837">
    <property type="component" value="Unassembled WGS sequence"/>
</dbReference>
<comment type="subcellular location">
    <subcellularLocation>
        <location evidence="1">Cell membrane</location>
        <topology evidence="1">Multi-pass membrane protein</topology>
    </subcellularLocation>
</comment>
<evidence type="ECO:0000313" key="7">
    <source>
        <dbReference type="EMBL" id="ESQ82478.1"/>
    </source>
</evidence>
<dbReference type="PROSITE" id="PS50929">
    <property type="entry name" value="ABC_TM1F"/>
    <property type="match status" value="1"/>
</dbReference>
<proteinExistence type="predicted"/>
<evidence type="ECO:0000256" key="2">
    <source>
        <dbReference type="ARBA" id="ARBA00022692"/>
    </source>
</evidence>
<keyword evidence="3 5" id="KW-1133">Transmembrane helix</keyword>
<keyword evidence="2 5" id="KW-0812">Transmembrane</keyword>
<reference evidence="7 8" key="1">
    <citation type="journal article" date="2014" name="Nature">
        <title>Sequential evolution of bacterial morphology by co-option of a developmental regulator.</title>
        <authorList>
            <person name="Jiang C."/>
            <person name="Brown P.J."/>
            <person name="Ducret A."/>
            <person name="Brun Y.V."/>
        </authorList>
    </citation>
    <scope>NUCLEOTIDE SEQUENCE [LARGE SCALE GENOMIC DNA]</scope>
    <source>
        <strain evidence="7 8">DSM 16100</strain>
    </source>
</reference>
<dbReference type="GO" id="GO:0005524">
    <property type="term" value="F:ATP binding"/>
    <property type="evidence" value="ECO:0007669"/>
    <property type="project" value="InterPro"/>
</dbReference>
<accession>V4QTG5</accession>
<protein>
    <recommendedName>
        <fullName evidence="6">ABC transmembrane type-1 domain-containing protein</fullName>
    </recommendedName>
</protein>
<dbReference type="EMBL" id="AWGB01000076">
    <property type="protein sequence ID" value="ESQ82478.1"/>
    <property type="molecule type" value="Genomic_DNA"/>
</dbReference>
<dbReference type="InterPro" id="IPR036640">
    <property type="entry name" value="ABC1_TM_sf"/>
</dbReference>
<evidence type="ECO:0000256" key="4">
    <source>
        <dbReference type="ARBA" id="ARBA00023136"/>
    </source>
</evidence>
<comment type="caution">
    <text evidence="7">The sequence shown here is derived from an EMBL/GenBank/DDBJ whole genome shotgun (WGS) entry which is preliminary data.</text>
</comment>
<gene>
    <name evidence="7" type="ORF">ABENE_20910</name>
</gene>
<dbReference type="Pfam" id="PF00664">
    <property type="entry name" value="ABC_membrane"/>
    <property type="match status" value="1"/>
</dbReference>
<organism evidence="7 8">
    <name type="scientific">Asticcacaulis benevestitus DSM 16100 = ATCC BAA-896</name>
    <dbReference type="NCBI Taxonomy" id="1121022"/>
    <lineage>
        <taxon>Bacteria</taxon>
        <taxon>Pseudomonadati</taxon>
        <taxon>Pseudomonadota</taxon>
        <taxon>Alphaproteobacteria</taxon>
        <taxon>Caulobacterales</taxon>
        <taxon>Caulobacteraceae</taxon>
        <taxon>Asticcacaulis</taxon>
    </lineage>
</organism>
<dbReference type="GO" id="GO:0005886">
    <property type="term" value="C:plasma membrane"/>
    <property type="evidence" value="ECO:0007669"/>
    <property type="project" value="UniProtKB-SubCell"/>
</dbReference>
<keyword evidence="8" id="KW-1185">Reference proteome</keyword>
<evidence type="ECO:0000256" key="3">
    <source>
        <dbReference type="ARBA" id="ARBA00022989"/>
    </source>
</evidence>
<evidence type="ECO:0000256" key="1">
    <source>
        <dbReference type="ARBA" id="ARBA00004651"/>
    </source>
</evidence>
<dbReference type="GO" id="GO:0140359">
    <property type="term" value="F:ABC-type transporter activity"/>
    <property type="evidence" value="ECO:0007669"/>
    <property type="project" value="InterPro"/>
</dbReference>
<dbReference type="Gene3D" id="1.20.1560.10">
    <property type="entry name" value="ABC transporter type 1, transmembrane domain"/>
    <property type="match status" value="1"/>
</dbReference>
<feature type="transmembrane region" description="Helical" evidence="5">
    <location>
        <begin position="56"/>
        <end position="80"/>
    </location>
</feature>
<sequence>MSAETLTASIQESGKRIETIKAIQTIKVMAAEIAQESQWSNRYADYIRKTMKFARFNLVVGSVHAAVDTVITTVIIYLGAKAIIDGKMTVGILYPFRILEAR</sequence>